<protein>
    <recommendedName>
        <fullName evidence="7">FAD-binding domain-containing protein</fullName>
    </recommendedName>
</protein>
<proteinExistence type="inferred from homology"/>
<keyword evidence="9" id="KW-1185">Reference proteome</keyword>
<dbReference type="GO" id="GO:0071949">
    <property type="term" value="F:FAD binding"/>
    <property type="evidence" value="ECO:0007669"/>
    <property type="project" value="InterPro"/>
</dbReference>
<keyword evidence="6" id="KW-0503">Monooxygenase</keyword>
<evidence type="ECO:0000256" key="5">
    <source>
        <dbReference type="ARBA" id="ARBA00023002"/>
    </source>
</evidence>
<evidence type="ECO:0000313" key="8">
    <source>
        <dbReference type="EMBL" id="OQD61743.1"/>
    </source>
</evidence>
<dbReference type="PANTHER" id="PTHR13789">
    <property type="entry name" value="MONOOXYGENASE"/>
    <property type="match status" value="1"/>
</dbReference>
<dbReference type="EMBL" id="MDYM01000015">
    <property type="protein sequence ID" value="OQD61743.1"/>
    <property type="molecule type" value="Genomic_DNA"/>
</dbReference>
<accession>A0A1V6NAT2</accession>
<comment type="cofactor">
    <cofactor evidence="1">
        <name>FAD</name>
        <dbReference type="ChEBI" id="CHEBI:57692"/>
    </cofactor>
</comment>
<name>A0A1V6NAT2_PENPO</name>
<dbReference type="InterPro" id="IPR036188">
    <property type="entry name" value="FAD/NAD-bd_sf"/>
</dbReference>
<evidence type="ECO:0000256" key="1">
    <source>
        <dbReference type="ARBA" id="ARBA00001974"/>
    </source>
</evidence>
<dbReference type="Gene3D" id="3.50.50.60">
    <property type="entry name" value="FAD/NAD(P)-binding domain"/>
    <property type="match status" value="1"/>
</dbReference>
<dbReference type="AlphaFoldDB" id="A0A1V6NAT2"/>
<gene>
    <name evidence="8" type="ORF">PENPOL_c015G01869</name>
</gene>
<dbReference type="PANTHER" id="PTHR13789:SF315">
    <property type="entry name" value="FAD-DEPENDENT MONOOXYGENASE MDPD"/>
    <property type="match status" value="1"/>
</dbReference>
<dbReference type="Pfam" id="PF01494">
    <property type="entry name" value="FAD_binding_3"/>
    <property type="match status" value="1"/>
</dbReference>
<dbReference type="OrthoDB" id="16820at2759"/>
<comment type="caution">
    <text evidence="8">The sequence shown here is derived from an EMBL/GenBank/DDBJ whole genome shotgun (WGS) entry which is preliminary data.</text>
</comment>
<dbReference type="InterPro" id="IPR002938">
    <property type="entry name" value="FAD-bd"/>
</dbReference>
<dbReference type="GO" id="GO:0004497">
    <property type="term" value="F:monooxygenase activity"/>
    <property type="evidence" value="ECO:0007669"/>
    <property type="project" value="UniProtKB-KW"/>
</dbReference>
<evidence type="ECO:0000313" key="9">
    <source>
        <dbReference type="Proteomes" id="UP000191408"/>
    </source>
</evidence>
<feature type="domain" description="FAD-binding" evidence="7">
    <location>
        <begin position="30"/>
        <end position="201"/>
    </location>
</feature>
<dbReference type="SUPFAM" id="SSF51905">
    <property type="entry name" value="FAD/NAD(P)-binding domain"/>
    <property type="match status" value="1"/>
</dbReference>
<evidence type="ECO:0000259" key="7">
    <source>
        <dbReference type="Pfam" id="PF01494"/>
    </source>
</evidence>
<sequence length="494" mass="54337">MTLSSTGQSDGPSKTVVVDHVLRYPPSGLRVLIVGAGPGGLLAALECWRKGHDVEIIEKASHLTSIGDIVALGPSAWSTLHHYPNMLEQYSQIGIDAQIIPCHMDGTQAIDPLEFEFNREGVAQHAAYPVRVSCIMGRADLAHLFYQQCQRLGIPIIWNTSIVDYDENAEGGYGVAVSENGMRYTADIVVAADGIGSKSHKLTLGKPVRAVSTGYTIYRAAMPTSELRDAVLLRQLLQENGRPQTRIYMGHNQHIIFVVSPRLISLAITLPGEPRGSAVESWASTVSRDELLCQIPDSGAIDPRIIEAIRNFPENGIVAWKLSMRNPQPKWTSADGYVVQLGDSAHSFIPTSTNGATIALEDGASLAECLRLGGRRGRSIATKAHQLLRQDRTSLVQRMGLRNRVAFHQDSSDNIKNIAKAAHQGKWLWAHNPEQYALERFDEALAHLKHGKHFENTNLPPGHKPEMWNLQGEIEKEQQGLMTELTTNGDWGLQ</sequence>
<keyword evidence="3" id="KW-0285">Flavoprotein</keyword>
<keyword evidence="5" id="KW-0560">Oxidoreductase</keyword>
<keyword evidence="4" id="KW-0274">FAD</keyword>
<dbReference type="Proteomes" id="UP000191408">
    <property type="component" value="Unassembled WGS sequence"/>
</dbReference>
<evidence type="ECO:0000256" key="2">
    <source>
        <dbReference type="ARBA" id="ARBA00007992"/>
    </source>
</evidence>
<organism evidence="8 9">
    <name type="scientific">Penicillium polonicum</name>
    <dbReference type="NCBI Taxonomy" id="60169"/>
    <lineage>
        <taxon>Eukaryota</taxon>
        <taxon>Fungi</taxon>
        <taxon>Dikarya</taxon>
        <taxon>Ascomycota</taxon>
        <taxon>Pezizomycotina</taxon>
        <taxon>Eurotiomycetes</taxon>
        <taxon>Eurotiomycetidae</taxon>
        <taxon>Eurotiales</taxon>
        <taxon>Aspergillaceae</taxon>
        <taxon>Penicillium</taxon>
    </lineage>
</organism>
<evidence type="ECO:0000256" key="6">
    <source>
        <dbReference type="ARBA" id="ARBA00023033"/>
    </source>
</evidence>
<comment type="similarity">
    <text evidence="2">Belongs to the paxM FAD-dependent monooxygenase family.</text>
</comment>
<evidence type="ECO:0000256" key="3">
    <source>
        <dbReference type="ARBA" id="ARBA00022630"/>
    </source>
</evidence>
<dbReference type="PRINTS" id="PR00420">
    <property type="entry name" value="RNGMNOXGNASE"/>
</dbReference>
<evidence type="ECO:0000256" key="4">
    <source>
        <dbReference type="ARBA" id="ARBA00022827"/>
    </source>
</evidence>
<reference evidence="9" key="1">
    <citation type="journal article" date="2017" name="Nat. Microbiol.">
        <title>Global analysis of biosynthetic gene clusters reveals vast potential of secondary metabolite production in Penicillium species.</title>
        <authorList>
            <person name="Nielsen J.C."/>
            <person name="Grijseels S."/>
            <person name="Prigent S."/>
            <person name="Ji B."/>
            <person name="Dainat J."/>
            <person name="Nielsen K.F."/>
            <person name="Frisvad J.C."/>
            <person name="Workman M."/>
            <person name="Nielsen J."/>
        </authorList>
    </citation>
    <scope>NUCLEOTIDE SEQUENCE [LARGE SCALE GENOMIC DNA]</scope>
    <source>
        <strain evidence="9">IBT 4502</strain>
    </source>
</reference>
<dbReference type="InterPro" id="IPR050493">
    <property type="entry name" value="FAD-dep_Monooxygenase_BioMet"/>
</dbReference>
<dbReference type="STRING" id="60169.A0A1V6NAT2"/>